<protein>
    <recommendedName>
        <fullName evidence="1">SCAN domain-containing protein</fullName>
    </recommendedName>
</protein>
<feature type="domain" description="SCAN" evidence="1">
    <location>
        <begin position="50"/>
        <end position="93"/>
    </location>
</feature>
<organism evidence="2 3">
    <name type="scientific">Trichonephila inaurata madagascariensis</name>
    <dbReference type="NCBI Taxonomy" id="2747483"/>
    <lineage>
        <taxon>Eukaryota</taxon>
        <taxon>Metazoa</taxon>
        <taxon>Ecdysozoa</taxon>
        <taxon>Arthropoda</taxon>
        <taxon>Chelicerata</taxon>
        <taxon>Arachnida</taxon>
        <taxon>Araneae</taxon>
        <taxon>Araneomorphae</taxon>
        <taxon>Entelegynae</taxon>
        <taxon>Araneoidea</taxon>
        <taxon>Nephilidae</taxon>
        <taxon>Trichonephila</taxon>
        <taxon>Trichonephila inaurata</taxon>
    </lineage>
</organism>
<gene>
    <name evidence="2" type="primary">AVEN_199299_1</name>
    <name evidence="2" type="ORF">TNIN_198541</name>
</gene>
<dbReference type="Pfam" id="PF23663">
    <property type="entry name" value="Znf_SCAND3"/>
    <property type="match status" value="1"/>
</dbReference>
<sequence>MDKGESIKIMQEKEPVSKNVEGIRVDSEEDMLTEDIAVSDTCCVCLKETSDALACKKCREKIYTFCGHASQDDEMDILCTFCYRTENTIEDRSQLVVFLHGVNKSFEVTEEILNLIGLKDAAENYLRKNNLHL</sequence>
<evidence type="ECO:0000313" key="3">
    <source>
        <dbReference type="Proteomes" id="UP000886998"/>
    </source>
</evidence>
<keyword evidence="3" id="KW-1185">Reference proteome</keyword>
<accession>A0A8X6YUM7</accession>
<dbReference type="AlphaFoldDB" id="A0A8X6YUM7"/>
<reference evidence="2" key="1">
    <citation type="submission" date="2020-08" db="EMBL/GenBank/DDBJ databases">
        <title>Multicomponent nature underlies the extraordinary mechanical properties of spider dragline silk.</title>
        <authorList>
            <person name="Kono N."/>
            <person name="Nakamura H."/>
            <person name="Mori M."/>
            <person name="Yoshida Y."/>
            <person name="Ohtoshi R."/>
            <person name="Malay A.D."/>
            <person name="Moran D.A.P."/>
            <person name="Tomita M."/>
            <person name="Numata K."/>
            <person name="Arakawa K."/>
        </authorList>
    </citation>
    <scope>NUCLEOTIDE SEQUENCE</scope>
</reference>
<dbReference type="InterPro" id="IPR057560">
    <property type="entry name" value="Znf_SCAND3"/>
</dbReference>
<comment type="caution">
    <text evidence="2">The sequence shown here is derived from an EMBL/GenBank/DDBJ whole genome shotgun (WGS) entry which is preliminary data.</text>
</comment>
<evidence type="ECO:0000259" key="1">
    <source>
        <dbReference type="Pfam" id="PF23663"/>
    </source>
</evidence>
<name>A0A8X6YUM7_9ARAC</name>
<proteinExistence type="predicted"/>
<dbReference type="OrthoDB" id="6780411at2759"/>
<dbReference type="EMBL" id="BMAV01023678">
    <property type="protein sequence ID" value="GFY79601.1"/>
    <property type="molecule type" value="Genomic_DNA"/>
</dbReference>
<evidence type="ECO:0000313" key="2">
    <source>
        <dbReference type="EMBL" id="GFY79601.1"/>
    </source>
</evidence>
<dbReference type="Proteomes" id="UP000886998">
    <property type="component" value="Unassembled WGS sequence"/>
</dbReference>